<evidence type="ECO:0000256" key="2">
    <source>
        <dbReference type="ARBA" id="ARBA00022448"/>
    </source>
</evidence>
<gene>
    <name evidence="9" type="ORF">URODEC1_LOCUS17697</name>
    <name evidence="10" type="ORF">URODEC1_LOCUS22629</name>
</gene>
<dbReference type="EMBL" id="OZ075123">
    <property type="protein sequence ID" value="CAL4915752.1"/>
    <property type="molecule type" value="Genomic_DNA"/>
</dbReference>
<keyword evidence="3" id="KW-0679">Respiratory chain</keyword>
<evidence type="ECO:0000256" key="5">
    <source>
        <dbReference type="ARBA" id="ARBA00022982"/>
    </source>
</evidence>
<feature type="region of interest" description="Disordered" evidence="8">
    <location>
        <begin position="148"/>
        <end position="168"/>
    </location>
</feature>
<evidence type="ECO:0000256" key="4">
    <source>
        <dbReference type="ARBA" id="ARBA00022792"/>
    </source>
</evidence>
<reference evidence="11" key="1">
    <citation type="submission" date="2024-06" db="EMBL/GenBank/DDBJ databases">
        <authorList>
            <person name="Ryan C."/>
        </authorList>
    </citation>
    <scope>NUCLEOTIDE SEQUENCE [LARGE SCALE GENOMIC DNA]</scope>
</reference>
<dbReference type="GO" id="GO:0005743">
    <property type="term" value="C:mitochondrial inner membrane"/>
    <property type="evidence" value="ECO:0007669"/>
    <property type="project" value="UniProtKB-SubCell"/>
</dbReference>
<proteinExistence type="predicted"/>
<evidence type="ECO:0000256" key="8">
    <source>
        <dbReference type="SAM" id="MobiDB-lite"/>
    </source>
</evidence>
<evidence type="ECO:0000256" key="7">
    <source>
        <dbReference type="ARBA" id="ARBA00023136"/>
    </source>
</evidence>
<sequence length="332" mass="37419">MESATSSAAETAPPLAADTVDLAGELIDALSSRGPPAPAGRNQRRASGLGLADGLDGEASARRCLGRLECVSGEKTKSNKRRDQIRETFEFERKQSVEQSTVKKGALVSWPTYTLDIVGPDIASVSPQAQFGQNGLIDPFSFVSPRIETRTPPVPFPTQAERASERRRRAEKMVRKAKVEFDELPPDNFDPKNPYGDPVAMLEYREHLVREKWIQIETAKIIRERLRWCYRIEGINHHKKCRHLVEEYLEATRGVGWGKDARPPEFHGPKPFMPRLLSFRLLSSGLIDWLIRLVLLVRRAQEGRRCGVAALLLPLLVLLFQDWRGDLILPLN</sequence>
<evidence type="ECO:0000256" key="6">
    <source>
        <dbReference type="ARBA" id="ARBA00023128"/>
    </source>
</evidence>
<keyword evidence="4" id="KW-0999">Mitochondrion inner membrane</keyword>
<evidence type="ECO:0000313" key="9">
    <source>
        <dbReference type="EMBL" id="CAL4915752.1"/>
    </source>
</evidence>
<evidence type="ECO:0000256" key="3">
    <source>
        <dbReference type="ARBA" id="ARBA00022660"/>
    </source>
</evidence>
<organism evidence="10 11">
    <name type="scientific">Urochloa decumbens</name>
    <dbReference type="NCBI Taxonomy" id="240449"/>
    <lineage>
        <taxon>Eukaryota</taxon>
        <taxon>Viridiplantae</taxon>
        <taxon>Streptophyta</taxon>
        <taxon>Embryophyta</taxon>
        <taxon>Tracheophyta</taxon>
        <taxon>Spermatophyta</taxon>
        <taxon>Magnoliopsida</taxon>
        <taxon>Liliopsida</taxon>
        <taxon>Poales</taxon>
        <taxon>Poaceae</taxon>
        <taxon>PACMAD clade</taxon>
        <taxon>Panicoideae</taxon>
        <taxon>Panicodae</taxon>
        <taxon>Paniceae</taxon>
        <taxon>Melinidinae</taxon>
        <taxon>Urochloa</taxon>
    </lineage>
</organism>
<feature type="compositionally biased region" description="Low complexity" evidence="8">
    <location>
        <begin position="46"/>
        <end position="55"/>
    </location>
</feature>
<keyword evidence="5" id="KW-0249">Electron transport</keyword>
<dbReference type="PANTHER" id="PTHR13094:SF1">
    <property type="entry name" value="NADH DEHYDROGENASE [UBIQUINONE] 1 BETA SUBCOMPLEX SUBUNIT 10"/>
    <property type="match status" value="1"/>
</dbReference>
<accession>A0ABC8XE68</accession>
<keyword evidence="6" id="KW-0496">Mitochondrion</keyword>
<evidence type="ECO:0000313" key="11">
    <source>
        <dbReference type="Proteomes" id="UP001497457"/>
    </source>
</evidence>
<dbReference type="AlphaFoldDB" id="A0ABC8XE68"/>
<keyword evidence="11" id="KW-1185">Reference proteome</keyword>
<feature type="region of interest" description="Disordered" evidence="8">
    <location>
        <begin position="27"/>
        <end position="55"/>
    </location>
</feature>
<keyword evidence="2" id="KW-0813">Transport</keyword>
<evidence type="ECO:0000313" key="10">
    <source>
        <dbReference type="EMBL" id="CAL4923996.1"/>
    </source>
</evidence>
<dbReference type="InterPro" id="IPR039993">
    <property type="entry name" value="NDUFB10"/>
</dbReference>
<evidence type="ECO:0000256" key="1">
    <source>
        <dbReference type="ARBA" id="ARBA00004443"/>
    </source>
</evidence>
<dbReference type="Proteomes" id="UP001497457">
    <property type="component" value="Chromosome 13rd"/>
</dbReference>
<comment type="subcellular location">
    <subcellularLocation>
        <location evidence="1">Mitochondrion inner membrane</location>
        <topology evidence="1">Peripheral membrane protein</topology>
        <orientation evidence="1">Matrix side</orientation>
    </subcellularLocation>
</comment>
<dbReference type="EMBL" id="OZ075124">
    <property type="protein sequence ID" value="CAL4923996.1"/>
    <property type="molecule type" value="Genomic_DNA"/>
</dbReference>
<keyword evidence="7" id="KW-0472">Membrane</keyword>
<dbReference type="PANTHER" id="PTHR13094">
    <property type="entry name" value="NADH-UBIQUINONE OXIDOREDUCTASE PDSW SUBUNIT"/>
    <property type="match status" value="1"/>
</dbReference>
<dbReference type="Proteomes" id="UP001497457">
    <property type="component" value="Chromosome 14rd"/>
</dbReference>
<name>A0ABC8XE68_9POAL</name>
<protein>
    <submittedName>
        <fullName evidence="10">Uncharacterized protein</fullName>
    </submittedName>
</protein>
<reference evidence="10 11" key="2">
    <citation type="submission" date="2024-10" db="EMBL/GenBank/DDBJ databases">
        <authorList>
            <person name="Ryan C."/>
        </authorList>
    </citation>
    <scope>NUCLEOTIDE SEQUENCE [LARGE SCALE GENOMIC DNA]</scope>
</reference>